<gene>
    <name evidence="1" type="ORF">MSL71_39930</name>
</gene>
<sequence length="132" mass="14583">MGLGPNHEIATTEFINAMRARLEREDESLGKNMDEPAVRENMGALAEAVYRIVTAHTDAVSSSQEDPPFWEWVDQTHRWLQSLAQWQKGVAEAVDQWAAETPANLQLKADLAALPQPGELPDPPTALKGRLA</sequence>
<evidence type="ECO:0000313" key="1">
    <source>
        <dbReference type="EMBL" id="VFQ46329.1"/>
    </source>
</evidence>
<dbReference type="EMBL" id="CAADHO010000008">
    <property type="protein sequence ID" value="VFQ46329.1"/>
    <property type="molecule type" value="Genomic_DNA"/>
</dbReference>
<evidence type="ECO:0000313" key="2">
    <source>
        <dbReference type="Proteomes" id="UP000507962"/>
    </source>
</evidence>
<protein>
    <submittedName>
        <fullName evidence="1">Uncharacterized protein</fullName>
    </submittedName>
</protein>
<dbReference type="RefSeq" id="WP_180143887.1">
    <property type="nucleotide sequence ID" value="NZ_CAADHO010000008.1"/>
</dbReference>
<keyword evidence="2" id="KW-1185">Reference proteome</keyword>
<dbReference type="Proteomes" id="UP000507962">
    <property type="component" value="Unassembled WGS sequence"/>
</dbReference>
<accession>A0A4U8YSL1</accession>
<proteinExistence type="predicted"/>
<reference evidence="1 2" key="1">
    <citation type="submission" date="2019-03" db="EMBL/GenBank/DDBJ databases">
        <authorList>
            <person name="Nijsse B."/>
        </authorList>
    </citation>
    <scope>NUCLEOTIDE SEQUENCE [LARGE SCALE GENOMIC DNA]</scope>
    <source>
        <strain evidence="1">Desulfoluna butyratoxydans MSL71</strain>
    </source>
</reference>
<name>A0A4U8YSL1_9BACT</name>
<organism evidence="1 2">
    <name type="scientific">Desulfoluna butyratoxydans</name>
    <dbReference type="NCBI Taxonomy" id="231438"/>
    <lineage>
        <taxon>Bacteria</taxon>
        <taxon>Pseudomonadati</taxon>
        <taxon>Thermodesulfobacteriota</taxon>
        <taxon>Desulfobacteria</taxon>
        <taxon>Desulfobacterales</taxon>
        <taxon>Desulfolunaceae</taxon>
        <taxon>Desulfoluna</taxon>
    </lineage>
</organism>
<dbReference type="AlphaFoldDB" id="A0A4U8YSL1"/>